<dbReference type="SUPFAM" id="SSF53474">
    <property type="entry name" value="alpha/beta-Hydrolases"/>
    <property type="match status" value="1"/>
</dbReference>
<evidence type="ECO:0000256" key="1">
    <source>
        <dbReference type="SAM" id="SignalP"/>
    </source>
</evidence>
<name>L8JNN5_9BACT</name>
<dbReference type="STRING" id="1237149.C900_05550"/>
<dbReference type="SUPFAM" id="SSF82171">
    <property type="entry name" value="DPP6 N-terminal domain-like"/>
    <property type="match status" value="1"/>
</dbReference>
<reference evidence="4 5" key="1">
    <citation type="submission" date="2012-12" db="EMBL/GenBank/DDBJ databases">
        <title>Genome assembly of Fulvivirga imtechensis AK7.</title>
        <authorList>
            <person name="Nupur N."/>
            <person name="Khatri I."/>
            <person name="Kumar R."/>
            <person name="Subramanian S."/>
            <person name="Pinnaka A."/>
        </authorList>
    </citation>
    <scope>NUCLEOTIDE SEQUENCE [LARGE SCALE GENOMIC DNA]</scope>
    <source>
        <strain evidence="4 5">AK7</strain>
    </source>
</reference>
<dbReference type="Gene3D" id="3.40.50.1820">
    <property type="entry name" value="alpha/beta hydrolase"/>
    <property type="match status" value="1"/>
</dbReference>
<dbReference type="GO" id="GO:0006508">
    <property type="term" value="P:proteolysis"/>
    <property type="evidence" value="ECO:0007669"/>
    <property type="project" value="InterPro"/>
</dbReference>
<dbReference type="Pfam" id="PF00930">
    <property type="entry name" value="DPPIV_N"/>
    <property type="match status" value="1"/>
</dbReference>
<dbReference type="PANTHER" id="PTHR11731">
    <property type="entry name" value="PROTEASE FAMILY S9B,C DIPEPTIDYL-PEPTIDASE IV-RELATED"/>
    <property type="match status" value="1"/>
</dbReference>
<organism evidence="4 5">
    <name type="scientific">Fulvivirga imtechensis AK7</name>
    <dbReference type="NCBI Taxonomy" id="1237149"/>
    <lineage>
        <taxon>Bacteria</taxon>
        <taxon>Pseudomonadati</taxon>
        <taxon>Bacteroidota</taxon>
        <taxon>Cytophagia</taxon>
        <taxon>Cytophagales</taxon>
        <taxon>Fulvivirgaceae</taxon>
        <taxon>Fulvivirga</taxon>
    </lineage>
</organism>
<dbReference type="PATRIC" id="fig|1237149.3.peg.4930"/>
<feature type="domain" description="Dipeptidylpeptidase IV N-terminal" evidence="3">
    <location>
        <begin position="105"/>
        <end position="455"/>
    </location>
</feature>
<gene>
    <name evidence="4" type="ORF">C900_05550</name>
</gene>
<dbReference type="InterPro" id="IPR050278">
    <property type="entry name" value="Serine_Prot_S9B/DPPIV"/>
</dbReference>
<accession>L8JNN5</accession>
<evidence type="ECO:0000259" key="3">
    <source>
        <dbReference type="Pfam" id="PF00930"/>
    </source>
</evidence>
<protein>
    <submittedName>
        <fullName evidence="4">Dipeptidyl peptidase IV</fullName>
    </submittedName>
</protein>
<dbReference type="OrthoDB" id="9812921at2"/>
<dbReference type="Pfam" id="PF00326">
    <property type="entry name" value="Peptidase_S9"/>
    <property type="match status" value="1"/>
</dbReference>
<dbReference type="AlphaFoldDB" id="L8JNN5"/>
<feature type="chain" id="PRO_5003993333" evidence="1">
    <location>
        <begin position="22"/>
        <end position="749"/>
    </location>
</feature>
<feature type="domain" description="Peptidase S9 prolyl oligopeptidase catalytic" evidence="2">
    <location>
        <begin position="547"/>
        <end position="741"/>
    </location>
</feature>
<comment type="caution">
    <text evidence="4">The sequence shown here is derived from an EMBL/GenBank/DDBJ whole genome shotgun (WGS) entry which is preliminary data.</text>
</comment>
<evidence type="ECO:0000259" key="2">
    <source>
        <dbReference type="Pfam" id="PF00326"/>
    </source>
</evidence>
<dbReference type="eggNOG" id="COG1506">
    <property type="taxonomic scope" value="Bacteria"/>
</dbReference>
<dbReference type="Proteomes" id="UP000011135">
    <property type="component" value="Unassembled WGS sequence"/>
</dbReference>
<dbReference type="RefSeq" id="WP_009582651.1">
    <property type="nucleotide sequence ID" value="NZ_AMZN01000086.1"/>
</dbReference>
<keyword evidence="5" id="KW-1185">Reference proteome</keyword>
<sequence>MRILSKVLAIIFTILVSQVAAQESRLDLKRIFTDYEFSSDYFGPSRWVDDGEGYTTVEKSADVAGGQDIIRYETATQKREVLVSAASLIPAGKEKPLQISNYSWSDDKTKLLIFTNTARVWRYNTKGDYWVLDVASRKLHQLGGADAKPSTLMFAKFSPQGDRVAYVREHNVFVEDLTTKRITQLTFDGSTDLINGTFDWAYEEEFDARDGFLWSPDGKAIAFWQLDASGIKDFLMINNTDSVYSYTIPVQYPKVGEDNSACRVGVVRVSGGDIQWMNVPGDPKNNFIPRMIWVKDSQHVLLQHLNRKQNTNQLMKCNAATGHVETIFTEKDEAWLDTVDDWQWLDDKGSKLLWVSERRGWRQVYTLSSDGKDLKLITPSPFDVISIEEVDTRGGWLYYIASPENATQRYLYRSKLSGKGKPERLSPAHQPGTHSYYIAPGAKYALHHYSTAEVPNTTSLISLPDHKTMKVMVSNDKLKQKIAALDKNPMEFFQVDIGEGVMLDAYMIKPAGFDPSKKYPVLFYVYGEPWNQTVLDQWGGSTYLWHQYLAQNGYIVMSVDNRGTPAPKGRNWRKAVYGQIGILASADQSNAVKGIIKKYSFVDKERIGIWGWSGGGSMTLNAMFRYPEIYHTGMSVAPVANQLLYDNIYQERYMGLSSENAEGYKNGSPITFAKNLKGNLLLIHGTGDDNVHYQNSELLINELVKHNKMFTFMAYPNRSHGIYEGENTSRHLREYLTWYLKNNLPAGPR</sequence>
<evidence type="ECO:0000313" key="4">
    <source>
        <dbReference type="EMBL" id="ELR68992.1"/>
    </source>
</evidence>
<dbReference type="GO" id="GO:0008236">
    <property type="term" value="F:serine-type peptidase activity"/>
    <property type="evidence" value="ECO:0007669"/>
    <property type="project" value="InterPro"/>
</dbReference>
<evidence type="ECO:0000313" key="5">
    <source>
        <dbReference type="Proteomes" id="UP000011135"/>
    </source>
</evidence>
<dbReference type="InterPro" id="IPR002469">
    <property type="entry name" value="Peptidase_S9B_N"/>
</dbReference>
<dbReference type="InterPro" id="IPR001375">
    <property type="entry name" value="Peptidase_S9_cat"/>
</dbReference>
<dbReference type="PANTHER" id="PTHR11731:SF193">
    <property type="entry name" value="DIPEPTIDYL PEPTIDASE 9"/>
    <property type="match status" value="1"/>
</dbReference>
<dbReference type="EMBL" id="AMZN01000086">
    <property type="protein sequence ID" value="ELR68992.1"/>
    <property type="molecule type" value="Genomic_DNA"/>
</dbReference>
<dbReference type="InterPro" id="IPR029058">
    <property type="entry name" value="AB_hydrolase_fold"/>
</dbReference>
<keyword evidence="1" id="KW-0732">Signal</keyword>
<dbReference type="GO" id="GO:0008239">
    <property type="term" value="F:dipeptidyl-peptidase activity"/>
    <property type="evidence" value="ECO:0007669"/>
    <property type="project" value="TreeGrafter"/>
</dbReference>
<feature type="signal peptide" evidence="1">
    <location>
        <begin position="1"/>
        <end position="21"/>
    </location>
</feature>
<proteinExistence type="predicted"/>
<dbReference type="Gene3D" id="2.140.10.30">
    <property type="entry name" value="Dipeptidylpeptidase IV, N-terminal domain"/>
    <property type="match status" value="1"/>
</dbReference>